<evidence type="ECO:0000313" key="2">
    <source>
        <dbReference type="EMBL" id="KAF1829216.1"/>
    </source>
</evidence>
<evidence type="ECO:0000256" key="1">
    <source>
        <dbReference type="SAM" id="MobiDB-lite"/>
    </source>
</evidence>
<feature type="compositionally biased region" description="Low complexity" evidence="1">
    <location>
        <begin position="34"/>
        <end position="43"/>
    </location>
</feature>
<sequence length="277" mass="30784">MAAQEYYLGAQGAHELPGNHQVNRNPPRPEKYKQPYPQSYPPQHLNASAYATTPPPTYSAMIAPDPQPQQGYSCPQPPYPEKGLQLIPAPYPQTPPAGYCPSAPPTPQWQQHQTGYLGAPPQPFRSHSQPPRVRFADQESDRSTSLGSISDSDASPPRHHHPRHRNHERIRNDRESDYSDRERPRRHKPRKIHSSDKPHEEKHKTRDTFLGAGAGTLIGDAIFPGLGTAAGLVLGGYGGRKYAEKSKSERDLRGKHSGSYEGSDDGYGRRRKGSGRK</sequence>
<accession>A0A6A5JZJ4</accession>
<feature type="region of interest" description="Disordered" evidence="1">
    <location>
        <begin position="1"/>
        <end position="208"/>
    </location>
</feature>
<dbReference type="EMBL" id="ML975458">
    <property type="protein sequence ID" value="KAF1829216.1"/>
    <property type="molecule type" value="Genomic_DNA"/>
</dbReference>
<evidence type="ECO:0008006" key="4">
    <source>
        <dbReference type="Google" id="ProtNLM"/>
    </source>
</evidence>
<keyword evidence="3" id="KW-1185">Reference proteome</keyword>
<feature type="compositionally biased region" description="Polar residues" evidence="1">
    <location>
        <begin position="143"/>
        <end position="153"/>
    </location>
</feature>
<evidence type="ECO:0000313" key="3">
    <source>
        <dbReference type="Proteomes" id="UP000800040"/>
    </source>
</evidence>
<dbReference type="Proteomes" id="UP000800040">
    <property type="component" value="Unassembled WGS sequence"/>
</dbReference>
<organism evidence="2 3">
    <name type="scientific">Decorospora gaudefroyi</name>
    <dbReference type="NCBI Taxonomy" id="184978"/>
    <lineage>
        <taxon>Eukaryota</taxon>
        <taxon>Fungi</taxon>
        <taxon>Dikarya</taxon>
        <taxon>Ascomycota</taxon>
        <taxon>Pezizomycotina</taxon>
        <taxon>Dothideomycetes</taxon>
        <taxon>Pleosporomycetidae</taxon>
        <taxon>Pleosporales</taxon>
        <taxon>Pleosporineae</taxon>
        <taxon>Pleosporaceae</taxon>
        <taxon>Decorospora</taxon>
    </lineage>
</organism>
<gene>
    <name evidence="2" type="ORF">BDW02DRAFT_510480</name>
</gene>
<feature type="compositionally biased region" description="Basic and acidic residues" evidence="1">
    <location>
        <begin position="242"/>
        <end position="254"/>
    </location>
</feature>
<feature type="compositionally biased region" description="Basic and acidic residues" evidence="1">
    <location>
        <begin position="169"/>
        <end position="183"/>
    </location>
</feature>
<protein>
    <recommendedName>
        <fullName evidence="4">Glycine zipper 2TM domain-containing protein</fullName>
    </recommendedName>
</protein>
<proteinExistence type="predicted"/>
<dbReference type="OrthoDB" id="3797879at2759"/>
<feature type="compositionally biased region" description="Basic residues" evidence="1">
    <location>
        <begin position="157"/>
        <end position="168"/>
    </location>
</feature>
<feature type="region of interest" description="Disordered" evidence="1">
    <location>
        <begin position="242"/>
        <end position="277"/>
    </location>
</feature>
<name>A0A6A5JZJ4_9PLEO</name>
<reference evidence="2" key="1">
    <citation type="submission" date="2020-01" db="EMBL/GenBank/DDBJ databases">
        <authorList>
            <consortium name="DOE Joint Genome Institute"/>
            <person name="Haridas S."/>
            <person name="Albert R."/>
            <person name="Binder M."/>
            <person name="Bloem J."/>
            <person name="Labutti K."/>
            <person name="Salamov A."/>
            <person name="Andreopoulos B."/>
            <person name="Baker S.E."/>
            <person name="Barry K."/>
            <person name="Bills G."/>
            <person name="Bluhm B.H."/>
            <person name="Cannon C."/>
            <person name="Castanera R."/>
            <person name="Culley D.E."/>
            <person name="Daum C."/>
            <person name="Ezra D."/>
            <person name="Gonzalez J.B."/>
            <person name="Henrissat B."/>
            <person name="Kuo A."/>
            <person name="Liang C."/>
            <person name="Lipzen A."/>
            <person name="Lutzoni F."/>
            <person name="Magnuson J."/>
            <person name="Mondo S."/>
            <person name="Nolan M."/>
            <person name="Ohm R."/>
            <person name="Pangilinan J."/>
            <person name="Park H.-J."/>
            <person name="Ramirez L."/>
            <person name="Alfaro M."/>
            <person name="Sun H."/>
            <person name="Tritt A."/>
            <person name="Yoshinaga Y."/>
            <person name="Zwiers L.-H."/>
            <person name="Turgeon B.G."/>
            <person name="Goodwin S.B."/>
            <person name="Spatafora J.W."/>
            <person name="Crous P.W."/>
            <person name="Grigoriev I.V."/>
        </authorList>
    </citation>
    <scope>NUCLEOTIDE SEQUENCE</scope>
    <source>
        <strain evidence="2">P77</strain>
    </source>
</reference>
<dbReference type="AlphaFoldDB" id="A0A6A5JZJ4"/>
<feature type="compositionally biased region" description="Basic and acidic residues" evidence="1">
    <location>
        <begin position="193"/>
        <end position="207"/>
    </location>
</feature>